<sequence length="86" mass="10394">MTKTKIDYQKLEQQTSPEFVNQIREVLRDNEITSFKSEENDEFIDLYVIAFDVKCYKFSFSRKRKNFFYSYMTVGTINIFSDMIND</sequence>
<evidence type="ECO:0000313" key="5">
    <source>
        <dbReference type="Proteomes" id="UP000319280"/>
    </source>
</evidence>
<name>A0A549YLV8_9BACI</name>
<protein>
    <submittedName>
        <fullName evidence="4">Uncharacterized protein</fullName>
    </submittedName>
</protein>
<dbReference type="AlphaFoldDB" id="A0A549YLV8"/>
<dbReference type="RefSeq" id="WP_142791791.1">
    <property type="nucleotide sequence ID" value="NZ_VJMZ01000001.1"/>
</dbReference>
<evidence type="ECO:0000313" key="4">
    <source>
        <dbReference type="EMBL" id="TRM12875.1"/>
    </source>
</evidence>
<evidence type="ECO:0000256" key="1">
    <source>
        <dbReference type="SAM" id="Phobius"/>
    </source>
</evidence>
<keyword evidence="1" id="KW-0812">Transmembrane</keyword>
<keyword evidence="1" id="KW-0472">Membrane</keyword>
<dbReference type="EMBL" id="VJMZ01000001">
    <property type="protein sequence ID" value="TRM12875.1"/>
    <property type="molecule type" value="Genomic_DNA"/>
</dbReference>
<feature type="transmembrane region" description="Helical" evidence="1">
    <location>
        <begin position="67"/>
        <end position="84"/>
    </location>
</feature>
<keyword evidence="1" id="KW-1133">Transmembrane helix</keyword>
<dbReference type="Proteomes" id="UP000319280">
    <property type="component" value="Unassembled WGS sequence"/>
</dbReference>
<comment type="caution">
    <text evidence="4">The sequence shown here is derived from an EMBL/GenBank/DDBJ whole genome shotgun (WGS) entry which is preliminary data.</text>
</comment>
<evidence type="ECO:0000313" key="2">
    <source>
        <dbReference type="EMBL" id="TRM08773.1"/>
    </source>
</evidence>
<keyword evidence="5" id="KW-1185">Reference proteome</keyword>
<dbReference type="EMBL" id="VJMZ01000003">
    <property type="protein sequence ID" value="TRM08801.1"/>
    <property type="molecule type" value="Genomic_DNA"/>
</dbReference>
<proteinExistence type="predicted"/>
<gene>
    <name evidence="4" type="ORF">FH966_14820</name>
    <name evidence="2" type="ORF">FH966_16485</name>
    <name evidence="3" type="ORF">FH966_16635</name>
</gene>
<reference evidence="4 5" key="1">
    <citation type="submission" date="2019-07" db="EMBL/GenBank/DDBJ databases">
        <title>Genomic analysis of Lentibacillus sp. NKC851-2.</title>
        <authorList>
            <person name="Oh Y.J."/>
        </authorList>
    </citation>
    <scope>NUCLEOTIDE SEQUENCE [LARGE SCALE GENOMIC DNA]</scope>
    <source>
        <strain evidence="4 5">NKC851-2</strain>
    </source>
</reference>
<accession>A0A549YLV8</accession>
<evidence type="ECO:0000313" key="3">
    <source>
        <dbReference type="EMBL" id="TRM08801.1"/>
    </source>
</evidence>
<dbReference type="EMBL" id="VJMZ01000003">
    <property type="protein sequence ID" value="TRM08773.1"/>
    <property type="molecule type" value="Genomic_DNA"/>
</dbReference>
<organism evidence="4 5">
    <name type="scientific">Lentibacillus cibarius</name>
    <dbReference type="NCBI Taxonomy" id="2583219"/>
    <lineage>
        <taxon>Bacteria</taxon>
        <taxon>Bacillati</taxon>
        <taxon>Bacillota</taxon>
        <taxon>Bacilli</taxon>
        <taxon>Bacillales</taxon>
        <taxon>Bacillaceae</taxon>
        <taxon>Lentibacillus</taxon>
    </lineage>
</organism>